<feature type="compositionally biased region" description="Basic and acidic residues" evidence="11">
    <location>
        <begin position="640"/>
        <end position="662"/>
    </location>
</feature>
<feature type="region of interest" description="Disordered" evidence="11">
    <location>
        <begin position="597"/>
        <end position="743"/>
    </location>
</feature>
<dbReference type="Pfam" id="PF08142">
    <property type="entry name" value="AARP2CN"/>
    <property type="match status" value="1"/>
</dbReference>
<evidence type="ECO:0000256" key="2">
    <source>
        <dbReference type="ARBA" id="ARBA00022517"/>
    </source>
</evidence>
<feature type="region of interest" description="Disordered" evidence="11">
    <location>
        <begin position="1"/>
        <end position="107"/>
    </location>
</feature>
<dbReference type="InterPro" id="IPR030387">
    <property type="entry name" value="G_Bms1/Tsr1_dom"/>
</dbReference>
<feature type="compositionally biased region" description="Basic and acidic residues" evidence="11">
    <location>
        <begin position="673"/>
        <end position="684"/>
    </location>
</feature>
<comment type="catalytic activity">
    <reaction evidence="9">
        <text>GTP + H2O = GDP + phosphate + H(+)</text>
        <dbReference type="Rhea" id="RHEA:19669"/>
        <dbReference type="ChEBI" id="CHEBI:15377"/>
        <dbReference type="ChEBI" id="CHEBI:15378"/>
        <dbReference type="ChEBI" id="CHEBI:37565"/>
        <dbReference type="ChEBI" id="CHEBI:43474"/>
        <dbReference type="ChEBI" id="CHEBI:58189"/>
    </reaction>
    <physiologicalReaction direction="left-to-right" evidence="9">
        <dbReference type="Rhea" id="RHEA:19670"/>
    </physiologicalReaction>
</comment>
<keyword evidence="2" id="KW-0690">Ribosome biogenesis</keyword>
<evidence type="ECO:0000256" key="11">
    <source>
        <dbReference type="SAM" id="MobiDB-lite"/>
    </source>
</evidence>
<feature type="compositionally biased region" description="Acidic residues" evidence="11">
    <location>
        <begin position="452"/>
        <end position="496"/>
    </location>
</feature>
<keyword evidence="3" id="KW-0597">Phosphoprotein</keyword>
<comment type="similarity">
    <text evidence="10">Belongs to the TRAFAC class translation factor GTPase superfamily. Bms1-like GTPase family. BMS1 subfamily.</text>
</comment>
<dbReference type="InterPro" id="IPR039761">
    <property type="entry name" value="Bms1/Tsr1"/>
</dbReference>
<feature type="compositionally biased region" description="Acidic residues" evidence="11">
    <location>
        <begin position="685"/>
        <end position="732"/>
    </location>
</feature>
<name>A0A830I1N1_9CHLO</name>
<dbReference type="InterPro" id="IPR007034">
    <property type="entry name" value="BMS1_TSR1_C"/>
</dbReference>
<dbReference type="GO" id="GO:0003924">
    <property type="term" value="F:GTPase activity"/>
    <property type="evidence" value="ECO:0007669"/>
    <property type="project" value="TreeGrafter"/>
</dbReference>
<evidence type="ECO:0000259" key="12">
    <source>
        <dbReference type="PROSITE" id="PS51714"/>
    </source>
</evidence>
<dbReference type="PROSITE" id="PS51714">
    <property type="entry name" value="G_BMS1"/>
    <property type="match status" value="1"/>
</dbReference>
<dbReference type="GO" id="GO:0005654">
    <property type="term" value="C:nucleoplasm"/>
    <property type="evidence" value="ECO:0007669"/>
    <property type="project" value="UniProtKB-ARBA"/>
</dbReference>
<keyword evidence="4" id="KW-0547">Nucleotide-binding</keyword>
<comment type="subcellular location">
    <subcellularLocation>
        <location evidence="1">Nucleus</location>
        <location evidence="1">Nucleolus</location>
    </subcellularLocation>
</comment>
<evidence type="ECO:0000256" key="1">
    <source>
        <dbReference type="ARBA" id="ARBA00004604"/>
    </source>
</evidence>
<evidence type="ECO:0000313" key="14">
    <source>
        <dbReference type="Proteomes" id="UP000660262"/>
    </source>
</evidence>
<dbReference type="GO" id="GO:0030686">
    <property type="term" value="C:90S preribosome"/>
    <property type="evidence" value="ECO:0007669"/>
    <property type="project" value="TreeGrafter"/>
</dbReference>
<dbReference type="GO" id="GO:0032040">
    <property type="term" value="C:small-subunit processome"/>
    <property type="evidence" value="ECO:0007669"/>
    <property type="project" value="UniProtKB-ARBA"/>
</dbReference>
<evidence type="ECO:0000256" key="9">
    <source>
        <dbReference type="ARBA" id="ARBA00049117"/>
    </source>
</evidence>
<dbReference type="Proteomes" id="UP000660262">
    <property type="component" value="Unassembled WGS sequence"/>
</dbReference>
<reference evidence="13" key="1">
    <citation type="submission" date="2020-10" db="EMBL/GenBank/DDBJ databases">
        <title>Unveiling of a novel bifunctional photoreceptor, Dualchrome1, isolated from a cosmopolitan green alga.</title>
        <authorList>
            <person name="Suzuki S."/>
            <person name="Kawachi M."/>
        </authorList>
    </citation>
    <scope>NUCLEOTIDE SEQUENCE</scope>
    <source>
        <strain evidence="13">NIES 2893</strain>
    </source>
</reference>
<dbReference type="FunFam" id="3.40.50.300:FF:000105">
    <property type="entry name" value="BMS1 ribosome biogenesis factor"/>
    <property type="match status" value="1"/>
</dbReference>
<evidence type="ECO:0000256" key="4">
    <source>
        <dbReference type="ARBA" id="ARBA00022741"/>
    </source>
</evidence>
<gene>
    <name evidence="13" type="ORF">PPROV_000978700</name>
</gene>
<evidence type="ECO:0000256" key="5">
    <source>
        <dbReference type="ARBA" id="ARBA00022801"/>
    </source>
</evidence>
<feature type="compositionally biased region" description="Acidic residues" evidence="11">
    <location>
        <begin position="536"/>
        <end position="552"/>
    </location>
</feature>
<evidence type="ECO:0000256" key="3">
    <source>
        <dbReference type="ARBA" id="ARBA00022553"/>
    </source>
</evidence>
<feature type="compositionally biased region" description="Low complexity" evidence="11">
    <location>
        <begin position="32"/>
        <end position="66"/>
    </location>
</feature>
<evidence type="ECO:0000256" key="7">
    <source>
        <dbReference type="ARBA" id="ARBA00023134"/>
    </source>
</evidence>
<feature type="compositionally biased region" description="Basic residues" evidence="11">
    <location>
        <begin position="1273"/>
        <end position="1282"/>
    </location>
</feature>
<feature type="compositionally biased region" description="Acidic residues" evidence="11">
    <location>
        <begin position="613"/>
        <end position="635"/>
    </location>
</feature>
<dbReference type="InterPro" id="IPR027417">
    <property type="entry name" value="P-loop_NTPase"/>
</dbReference>
<organism evidence="13 14">
    <name type="scientific">Pycnococcus provasolii</name>
    <dbReference type="NCBI Taxonomy" id="41880"/>
    <lineage>
        <taxon>Eukaryota</taxon>
        <taxon>Viridiplantae</taxon>
        <taxon>Chlorophyta</taxon>
        <taxon>Pseudoscourfieldiophyceae</taxon>
        <taxon>Pseudoscourfieldiales</taxon>
        <taxon>Pycnococcaceae</taxon>
        <taxon>Pycnococcus</taxon>
    </lineage>
</organism>
<dbReference type="GO" id="GO:0000479">
    <property type="term" value="P:endonucleolytic cleavage of tricistronic rRNA transcript (SSU-rRNA, 5.8S rRNA, LSU-rRNA)"/>
    <property type="evidence" value="ECO:0007669"/>
    <property type="project" value="TreeGrafter"/>
</dbReference>
<protein>
    <recommendedName>
        <fullName evidence="12">Bms1-type G domain-containing protein</fullName>
    </recommendedName>
</protein>
<dbReference type="EMBL" id="BNJQ01000032">
    <property type="protein sequence ID" value="GHP11057.1"/>
    <property type="molecule type" value="Genomic_DNA"/>
</dbReference>
<keyword evidence="6" id="KW-0067">ATP-binding</keyword>
<dbReference type="PANTHER" id="PTHR12858:SF2">
    <property type="entry name" value="RIBOSOME BIOGENESIS PROTEIN BMS1 HOMOLOG"/>
    <property type="match status" value="1"/>
</dbReference>
<dbReference type="Pfam" id="PF04950">
    <property type="entry name" value="RIBIOP_C"/>
    <property type="match status" value="1"/>
</dbReference>
<evidence type="ECO:0000256" key="10">
    <source>
        <dbReference type="ARBA" id="ARBA00061391"/>
    </source>
</evidence>
<dbReference type="GO" id="GO:0000462">
    <property type="term" value="P:maturation of SSU-rRNA from tricistronic rRNA transcript (SSU-rRNA, 5.8S rRNA, LSU-rRNA)"/>
    <property type="evidence" value="ECO:0007669"/>
    <property type="project" value="TreeGrafter"/>
</dbReference>
<feature type="region of interest" description="Disordered" evidence="11">
    <location>
        <begin position="440"/>
        <end position="569"/>
    </location>
</feature>
<dbReference type="OrthoDB" id="10260897at2759"/>
<dbReference type="SUPFAM" id="SSF52540">
    <property type="entry name" value="P-loop containing nucleoside triphosphate hydrolases"/>
    <property type="match status" value="1"/>
</dbReference>
<accession>A0A830I1N1</accession>
<dbReference type="GO" id="GO:0034511">
    <property type="term" value="F:U3 snoRNA binding"/>
    <property type="evidence" value="ECO:0007669"/>
    <property type="project" value="TreeGrafter"/>
</dbReference>
<feature type="region of interest" description="Disordered" evidence="11">
    <location>
        <begin position="763"/>
        <end position="798"/>
    </location>
</feature>
<feature type="domain" description="Bms1-type G" evidence="12">
    <location>
        <begin position="107"/>
        <end position="273"/>
    </location>
</feature>
<feature type="region of interest" description="Disordered" evidence="11">
    <location>
        <begin position="836"/>
        <end position="864"/>
    </location>
</feature>
<feature type="region of interest" description="Disordered" evidence="11">
    <location>
        <begin position="1273"/>
        <end position="1336"/>
    </location>
</feature>
<dbReference type="SMART" id="SM00785">
    <property type="entry name" value="AARP2CN"/>
    <property type="match status" value="1"/>
</dbReference>
<dbReference type="GO" id="GO:0005524">
    <property type="term" value="F:ATP binding"/>
    <property type="evidence" value="ECO:0007669"/>
    <property type="project" value="UniProtKB-KW"/>
</dbReference>
<proteinExistence type="inferred from homology"/>
<feature type="compositionally biased region" description="Basic residues" evidence="11">
    <location>
        <begin position="10"/>
        <end position="31"/>
    </location>
</feature>
<evidence type="ECO:0000313" key="13">
    <source>
        <dbReference type="EMBL" id="GHP11057.1"/>
    </source>
</evidence>
<dbReference type="SMART" id="SM01362">
    <property type="entry name" value="DUF663"/>
    <property type="match status" value="1"/>
</dbReference>
<feature type="region of interest" description="Disordered" evidence="11">
    <location>
        <begin position="346"/>
        <end position="365"/>
    </location>
</feature>
<dbReference type="InterPro" id="IPR012948">
    <property type="entry name" value="AARP2CN"/>
</dbReference>
<dbReference type="GO" id="GO:0005525">
    <property type="term" value="F:GTP binding"/>
    <property type="evidence" value="ECO:0007669"/>
    <property type="project" value="UniProtKB-KW"/>
</dbReference>
<evidence type="ECO:0000256" key="6">
    <source>
        <dbReference type="ARBA" id="ARBA00022840"/>
    </source>
</evidence>
<keyword evidence="7" id="KW-0342">GTP-binding</keyword>
<dbReference type="Gene3D" id="3.40.50.300">
    <property type="entry name" value="P-loop containing nucleotide triphosphate hydrolases"/>
    <property type="match status" value="1"/>
</dbReference>
<evidence type="ECO:0000256" key="8">
    <source>
        <dbReference type="ARBA" id="ARBA00023242"/>
    </source>
</evidence>
<dbReference type="CDD" id="cd01882">
    <property type="entry name" value="BMS1"/>
    <property type="match status" value="1"/>
</dbReference>
<feature type="compositionally biased region" description="Basic and acidic residues" evidence="11">
    <location>
        <begin position="853"/>
        <end position="864"/>
    </location>
</feature>
<keyword evidence="5" id="KW-0378">Hydrolase</keyword>
<sequence>MAGNPSSSGKNKKQHRKSSKGQKAAKKKKSGKSSSLGSSLSDVASVGASGAPAAPAASAPASAPASRTGKAFGFSGRGRAKAAAQRSAEKEQRKLHAPVVQDESSEPPPMVVVVQGAKGVGKSTLIRSLVRHFVRQNLREPLGPITVVSGKKRRITIIECPSSDLNAMLDLAKVADLALLVVDAHFGLEMETFEFLNMLQTHGFPKIMGVLSHCDLFKKPATARKARKELKRRFWTEVFDGAKLFHLGGMQHGRYLKRDVLNLARFISVTKPRPLSWRMAHPYVLADRIEDLTPREAVASDATCDREVALYGFLRGANLRRGHRLHLAGAGDFDISDIQALPDPCPTPQPSVPGAAGSTRRRTLNDRERQVYAPFSDVGGVSYDANATYIDIPDHLVTFTDKLGEASDALAGTEGVQMVKGLQAGQMRLDEMLRQSEIQLMPNGPVLRGDDIGDDDDGDDDDDDDGENEEDDDIDDDDNDDDDDDDDDDEDEDEDDPSKKQSIVHTEDGRVRRRAVFPVDGSKPLTKMSHQRDNNSDEEDEEDDDMDDDDEDMSMKWKQNLGGKAATAPLSALQTIGGVGGRMFFANSSRALEAFVYDDKGSKSKSRGIFGDEHDDVSDSSDDDDNDDDDDDDDTGGLLKRREDRDVHRADDLRDIDADDCSRPPLPPMADLVSKEFGEGMHDEDANDEDSDVEEVDDEDEEEDEDEDEEEEDGDDDDDDDDEEEEEKEGNEEDHPMRRWLTPESFDAIRDRFVTGDWDAAAARTADRGELASDDEDVYGDFEDLEAGDGVEGGASAEDAEAARLAQLKAAKRRAFDAAYDEGGHDAIDKLVRQGEGEDDEDAENGGDNAELPTKRGREALGRANRKELEGETWYEYVKRESASRLAQNRAELDETCTAEDRVALEGHRPGAYVKLTLTGVPAELCTNFHASRPLLLGGVSKPDGEDRMIYVTLRAKRHRWHKGVLKSRDPITLSVGWRRFQTAPVYAMEEARGSKRRRFLKYTPEWMHCSMIYWGYGIPANTGVLGYQNVTERVAQFRVALTGVSVETDLTARVVKKLKLVGEPYKVHKNTCFVKGLFTSDLEAARFEGAHVRTPSGIRGAIKGQAKSADAKPGCVRCTFEDKLLLSDLVILKAWVKLDVPKFCNPIDTLLESGGGGAPFVPSEGGGVGTALARTVAQLRRERNEGAPIKVDSLYRTVERPERHFSSLKIPKKLQAALPFATKPKLEKKRRADRPTFDQRRPAVIRTLAEKRAATMVQQLRTIANDKVVKRKATAKKKTAARAKQLAKEEEAANVRRSEAKRTRFREEASSSGGARGSSSGGRQSKHARIVGEEI</sequence>
<keyword evidence="8" id="KW-0539">Nucleus</keyword>
<keyword evidence="14" id="KW-1185">Reference proteome</keyword>
<dbReference type="InterPro" id="IPR037875">
    <property type="entry name" value="Bms1_N"/>
</dbReference>
<feature type="compositionally biased region" description="Acidic residues" evidence="11">
    <location>
        <begin position="772"/>
        <end position="789"/>
    </location>
</feature>
<dbReference type="PANTHER" id="PTHR12858">
    <property type="entry name" value="RIBOSOME BIOGENESIS PROTEIN"/>
    <property type="match status" value="1"/>
</dbReference>
<comment type="caution">
    <text evidence="13">The sequence shown here is derived from an EMBL/GenBank/DDBJ whole genome shotgun (WGS) entry which is preliminary data.</text>
</comment>
<feature type="compositionally biased region" description="Basic and acidic residues" evidence="11">
    <location>
        <begin position="1287"/>
        <end position="1310"/>
    </location>
</feature>